<proteinExistence type="predicted"/>
<dbReference type="EMBL" id="VEPZ02001511">
    <property type="protein sequence ID" value="KAE8670431.1"/>
    <property type="molecule type" value="Genomic_DNA"/>
</dbReference>
<evidence type="ECO:0000313" key="2">
    <source>
        <dbReference type="EMBL" id="KAE8670431.1"/>
    </source>
</evidence>
<dbReference type="PANTHER" id="PTHR34121">
    <property type="entry name" value="MYOSIN-11"/>
    <property type="match status" value="1"/>
</dbReference>
<sequence length="418" mass="47329">MFNYLLEERDHFYEANDQIVAHLKTKEDELSKSVSTCKVEAEVLHTWINFLEDTWHLQSSYAEIKNKQVVEVLEQHEDHFVNFDITLLSAYKKELGSSISHTNKFAENLKKLSERSKITSSRRNDDSKELNLRKHLEEEYSVYEDKIITIFNVVNNLKGQFNAKHGTSRKDDPKVKELFDDIEKLRAEFETIERSLLEIGTPKVDSLDEKPQETLSPHAPLESAQPEPETKGTPQNASGARRCSRTSKSQESEFGKVTQDYTSEEIGEWEFDEHERELISGDSASDVIRGNGSGNGWMKQEAVGSLRSFRQQGAKSQRNGSFSPSKSFIQGSAGGMLGNRIPPAELEAGFTSSISTQEQELSTFIIYSKSQQPCPASSAYCQSVQLTSEDSSHPAQHVYSRRRARQWCPSGRARTGLY</sequence>
<protein>
    <submittedName>
        <fullName evidence="2">Ankyrin repeat-containing protein</fullName>
    </submittedName>
</protein>
<dbReference type="PANTHER" id="PTHR34121:SF1">
    <property type="entry name" value="FILAMIN-A-INTERACTING PROTEIN 1"/>
    <property type="match status" value="1"/>
</dbReference>
<evidence type="ECO:0000313" key="3">
    <source>
        <dbReference type="Proteomes" id="UP000436088"/>
    </source>
</evidence>
<dbReference type="Proteomes" id="UP000436088">
    <property type="component" value="Unassembled WGS sequence"/>
</dbReference>
<feature type="compositionally biased region" description="Polar residues" evidence="1">
    <location>
        <begin position="309"/>
        <end position="330"/>
    </location>
</feature>
<feature type="region of interest" description="Disordered" evidence="1">
    <location>
        <begin position="309"/>
        <end position="340"/>
    </location>
</feature>
<gene>
    <name evidence="2" type="ORF">F3Y22_tig00112153pilonHSYRG00065</name>
</gene>
<evidence type="ECO:0000256" key="1">
    <source>
        <dbReference type="SAM" id="MobiDB-lite"/>
    </source>
</evidence>
<accession>A0A6A2X5V0</accession>
<feature type="region of interest" description="Disordered" evidence="1">
    <location>
        <begin position="203"/>
        <end position="261"/>
    </location>
</feature>
<comment type="caution">
    <text evidence="2">The sequence shown here is derived from an EMBL/GenBank/DDBJ whole genome shotgun (WGS) entry which is preliminary data.</text>
</comment>
<dbReference type="AlphaFoldDB" id="A0A6A2X5V0"/>
<keyword evidence="3" id="KW-1185">Reference proteome</keyword>
<reference evidence="2" key="1">
    <citation type="submission" date="2019-09" db="EMBL/GenBank/DDBJ databases">
        <title>Draft genome information of white flower Hibiscus syriacus.</title>
        <authorList>
            <person name="Kim Y.-M."/>
        </authorList>
    </citation>
    <scope>NUCLEOTIDE SEQUENCE [LARGE SCALE GENOMIC DNA]</scope>
    <source>
        <strain evidence="2">YM2019G1</strain>
    </source>
</reference>
<name>A0A6A2X5V0_HIBSY</name>
<organism evidence="2 3">
    <name type="scientific">Hibiscus syriacus</name>
    <name type="common">Rose of Sharon</name>
    <dbReference type="NCBI Taxonomy" id="106335"/>
    <lineage>
        <taxon>Eukaryota</taxon>
        <taxon>Viridiplantae</taxon>
        <taxon>Streptophyta</taxon>
        <taxon>Embryophyta</taxon>
        <taxon>Tracheophyta</taxon>
        <taxon>Spermatophyta</taxon>
        <taxon>Magnoliopsida</taxon>
        <taxon>eudicotyledons</taxon>
        <taxon>Gunneridae</taxon>
        <taxon>Pentapetalae</taxon>
        <taxon>rosids</taxon>
        <taxon>malvids</taxon>
        <taxon>Malvales</taxon>
        <taxon>Malvaceae</taxon>
        <taxon>Malvoideae</taxon>
        <taxon>Hibiscus</taxon>
    </lineage>
</organism>